<accession>A0AA41TZV7</accession>
<reference evidence="3" key="1">
    <citation type="submission" date="2022-01" db="EMBL/GenBank/DDBJ databases">
        <title>Genome-Based Taxonomic Classification of the Phylum Actinobacteria.</title>
        <authorList>
            <person name="Gao Y."/>
        </authorList>
    </citation>
    <scope>NUCLEOTIDE SEQUENCE</scope>
    <source>
        <strain evidence="3">KLBMP 8922</strain>
    </source>
</reference>
<dbReference type="AlphaFoldDB" id="A0AA41TZV7"/>
<evidence type="ECO:0000259" key="2">
    <source>
        <dbReference type="PROSITE" id="PS51462"/>
    </source>
</evidence>
<dbReference type="EMBL" id="JAKFHA010000005">
    <property type="protein sequence ID" value="MCF2527911.1"/>
    <property type="molecule type" value="Genomic_DNA"/>
</dbReference>
<dbReference type="Pfam" id="PF00293">
    <property type="entry name" value="NUDIX"/>
    <property type="match status" value="1"/>
</dbReference>
<name>A0AA41TZV7_9ACTN</name>
<dbReference type="Gene3D" id="3.90.79.10">
    <property type="entry name" value="Nucleoside Triphosphate Pyrophosphohydrolase"/>
    <property type="match status" value="1"/>
</dbReference>
<dbReference type="PANTHER" id="PTHR43736:SF1">
    <property type="entry name" value="DIHYDRONEOPTERIN TRIPHOSPHATE DIPHOSPHATASE"/>
    <property type="match status" value="1"/>
</dbReference>
<organism evidence="3 4">
    <name type="scientific">Yinghuangia soli</name>
    <dbReference type="NCBI Taxonomy" id="2908204"/>
    <lineage>
        <taxon>Bacteria</taxon>
        <taxon>Bacillati</taxon>
        <taxon>Actinomycetota</taxon>
        <taxon>Actinomycetes</taxon>
        <taxon>Kitasatosporales</taxon>
        <taxon>Streptomycetaceae</taxon>
        <taxon>Yinghuangia</taxon>
    </lineage>
</organism>
<proteinExistence type="inferred from homology"/>
<dbReference type="PROSITE" id="PS51462">
    <property type="entry name" value="NUDIX"/>
    <property type="match status" value="1"/>
</dbReference>
<feature type="domain" description="Nudix hydrolase" evidence="2">
    <location>
        <begin position="46"/>
        <end position="180"/>
    </location>
</feature>
<evidence type="ECO:0000256" key="1">
    <source>
        <dbReference type="ARBA" id="ARBA00005582"/>
    </source>
</evidence>
<dbReference type="InterPro" id="IPR015797">
    <property type="entry name" value="NUDIX_hydrolase-like_dom_sf"/>
</dbReference>
<dbReference type="PANTHER" id="PTHR43736">
    <property type="entry name" value="ADP-RIBOSE PYROPHOSPHATASE"/>
    <property type="match status" value="1"/>
</dbReference>
<dbReference type="SUPFAM" id="SSF55811">
    <property type="entry name" value="Nudix"/>
    <property type="match status" value="1"/>
</dbReference>
<keyword evidence="4" id="KW-1185">Reference proteome</keyword>
<dbReference type="CDD" id="cd03674">
    <property type="entry name" value="NUDIX_Hydrolase"/>
    <property type="match status" value="1"/>
</dbReference>
<protein>
    <submittedName>
        <fullName evidence="3">NUDIX domain-containing protein</fullName>
    </submittedName>
</protein>
<dbReference type="Proteomes" id="UP001165378">
    <property type="component" value="Unassembled WGS sequence"/>
</dbReference>
<sequence>MTITADHIRTTVDAYLDVHPGEKYLLAKALELLEQQADLASRSEWRGHATAGAIVVRPDGRLLQIHHRALDKWLFPGGHLEGQDTTLMAAALRELVEETGVDPALVTPAGELPAHIDVHAIPANPAKSEPDHWHIDFRFVFRTTGDIGRLQTEEVDEAFWRSPGVLTDHELVRHITAALV</sequence>
<evidence type="ECO:0000313" key="3">
    <source>
        <dbReference type="EMBL" id="MCF2527911.1"/>
    </source>
</evidence>
<comment type="similarity">
    <text evidence="1">Belongs to the Nudix hydrolase family.</text>
</comment>
<dbReference type="InterPro" id="IPR000086">
    <property type="entry name" value="NUDIX_hydrolase_dom"/>
</dbReference>
<gene>
    <name evidence="3" type="ORF">LZ495_11870</name>
</gene>
<comment type="caution">
    <text evidence="3">The sequence shown here is derived from an EMBL/GenBank/DDBJ whole genome shotgun (WGS) entry which is preliminary data.</text>
</comment>
<evidence type="ECO:0000313" key="4">
    <source>
        <dbReference type="Proteomes" id="UP001165378"/>
    </source>
</evidence>
<dbReference type="RefSeq" id="WP_235052080.1">
    <property type="nucleotide sequence ID" value="NZ_JAKFHA010000005.1"/>
</dbReference>